<keyword evidence="2" id="KW-0378">Hydrolase</keyword>
<dbReference type="AlphaFoldDB" id="W8KKD5"/>
<sequence>MEAGGRRTIHEHLGVSRYHTQGAMAADAHGGSRETR</sequence>
<evidence type="ECO:0000313" key="2">
    <source>
        <dbReference type="EMBL" id="AHK80239.1"/>
    </source>
</evidence>
<dbReference type="EMBL" id="CP007268">
    <property type="protein sequence ID" value="AHK80239.1"/>
    <property type="molecule type" value="Genomic_DNA"/>
</dbReference>
<protein>
    <submittedName>
        <fullName evidence="2">ATP-dependent helicase HrpA</fullName>
    </submittedName>
</protein>
<feature type="compositionally biased region" description="Basic and acidic residues" evidence="1">
    <location>
        <begin position="1"/>
        <end position="14"/>
    </location>
</feature>
<accession>W8KKD5</accession>
<feature type="region of interest" description="Disordered" evidence="1">
    <location>
        <begin position="1"/>
        <end position="36"/>
    </location>
</feature>
<dbReference type="HOGENOM" id="CLU_3356530_0_0_6"/>
<keyword evidence="2" id="KW-0547">Nucleotide-binding</keyword>
<keyword evidence="2" id="KW-0347">Helicase</keyword>
<dbReference type="Proteomes" id="UP000019442">
    <property type="component" value="Chromosome"/>
</dbReference>
<reference evidence="2 3" key="1">
    <citation type="journal article" date="2014" name="J Genomics">
        <title>Draft Genome Sequence of the Extremely Halophilic Phototrophic Purple Sulfur Bacterium Halorhodospira halochloris.</title>
        <authorList>
            <person name="Singh K.S."/>
            <person name="Kirksey J."/>
            <person name="Hoff W.D."/>
            <person name="Deole R."/>
        </authorList>
    </citation>
    <scope>NUCLEOTIDE SEQUENCE [LARGE SCALE GENOMIC DNA]</scope>
    <source>
        <strain evidence="2 3">A</strain>
    </source>
</reference>
<dbReference type="KEGG" id="hhc:M911_14980"/>
<name>W8KKD5_9GAMM</name>
<proteinExistence type="predicted"/>
<keyword evidence="3" id="KW-1185">Reference proteome</keyword>
<evidence type="ECO:0000313" key="3">
    <source>
        <dbReference type="Proteomes" id="UP000019442"/>
    </source>
</evidence>
<organism evidence="2 3">
    <name type="scientific">Ectothiorhodospira haloalkaliphila</name>
    <dbReference type="NCBI Taxonomy" id="421628"/>
    <lineage>
        <taxon>Bacteria</taxon>
        <taxon>Pseudomonadati</taxon>
        <taxon>Pseudomonadota</taxon>
        <taxon>Gammaproteobacteria</taxon>
        <taxon>Chromatiales</taxon>
        <taxon>Ectothiorhodospiraceae</taxon>
        <taxon>Ectothiorhodospira</taxon>
    </lineage>
</organism>
<gene>
    <name evidence="2" type="ORF">M911_14980</name>
</gene>
<reference evidence="3" key="2">
    <citation type="submission" date="2014-02" db="EMBL/GenBank/DDBJ databases">
        <title>Draft Genome Sequence of extremely halophilic bacteria Halorhodospira halochloris.</title>
        <authorList>
            <person name="Singh K.S."/>
        </authorList>
    </citation>
    <scope>NUCLEOTIDE SEQUENCE [LARGE SCALE GENOMIC DNA]</scope>
    <source>
        <strain evidence="3">A</strain>
    </source>
</reference>
<evidence type="ECO:0000256" key="1">
    <source>
        <dbReference type="SAM" id="MobiDB-lite"/>
    </source>
</evidence>
<dbReference type="GO" id="GO:0004386">
    <property type="term" value="F:helicase activity"/>
    <property type="evidence" value="ECO:0007669"/>
    <property type="project" value="UniProtKB-KW"/>
</dbReference>
<keyword evidence="2" id="KW-0067">ATP-binding</keyword>